<proteinExistence type="predicted"/>
<comment type="caution">
    <text evidence="2">The sequence shown here is derived from an EMBL/GenBank/DDBJ whole genome shotgun (WGS) entry which is preliminary data.</text>
</comment>
<dbReference type="AlphaFoldDB" id="A0A0R1KT87"/>
<dbReference type="RefSeq" id="WP_056951086.1">
    <property type="nucleotide sequence ID" value="NZ_AZDY01000029.1"/>
</dbReference>
<sequence length="277" mass="31604">MTKSDEVQELISSNNDLRKKLNPANEKYYSNLLIYVRTAGLFYDDYEVESKLLEILQDIIDAQNDGSTAEDYFGQAPTDTANQLTASFTKTSLRERLKFFGGLFGITAIWTLVIQMNGQEQQLNLVPFVLNGIFMMVLIFAAFWLIHQTIYSKIFEHKAISFASAWIVSLLTVVIFTAIQFTKPAMFNIPITNNLIIIMNSLILIGSIVALFLIKAKWRPVMIAAEPMIWVIALSNIFKVYAPTSMSKTILVITAILSVISIIWFFSYFQWNNRKHQ</sequence>
<evidence type="ECO:0008006" key="4">
    <source>
        <dbReference type="Google" id="ProtNLM"/>
    </source>
</evidence>
<name>A0A0R1KT87_9LACO</name>
<evidence type="ECO:0000256" key="1">
    <source>
        <dbReference type="SAM" id="Phobius"/>
    </source>
</evidence>
<keyword evidence="1" id="KW-0812">Transmembrane</keyword>
<feature type="transmembrane region" description="Helical" evidence="1">
    <location>
        <begin position="159"/>
        <end position="179"/>
    </location>
</feature>
<keyword evidence="1" id="KW-0472">Membrane</keyword>
<keyword evidence="1" id="KW-1133">Transmembrane helix</keyword>
<evidence type="ECO:0000313" key="2">
    <source>
        <dbReference type="EMBL" id="KRK84052.1"/>
    </source>
</evidence>
<accession>A0A0R1KT87</accession>
<dbReference type="Proteomes" id="UP000051515">
    <property type="component" value="Unassembled WGS sequence"/>
</dbReference>
<dbReference type="PATRIC" id="fig|1423788.3.peg.1087"/>
<keyword evidence="3" id="KW-1185">Reference proteome</keyword>
<evidence type="ECO:0000313" key="3">
    <source>
        <dbReference type="Proteomes" id="UP000051515"/>
    </source>
</evidence>
<gene>
    <name evidence="2" type="ORF">FC78_GL001059</name>
</gene>
<organism evidence="2 3">
    <name type="scientific">Companilactobacillus bobalius DSM 19674</name>
    <dbReference type="NCBI Taxonomy" id="1423788"/>
    <lineage>
        <taxon>Bacteria</taxon>
        <taxon>Bacillati</taxon>
        <taxon>Bacillota</taxon>
        <taxon>Bacilli</taxon>
        <taxon>Lactobacillales</taxon>
        <taxon>Lactobacillaceae</taxon>
        <taxon>Companilactobacillus</taxon>
        <taxon>Companilactobacillus bobalius</taxon>
    </lineage>
</organism>
<dbReference type="EMBL" id="AZDY01000029">
    <property type="protein sequence ID" value="KRK84052.1"/>
    <property type="molecule type" value="Genomic_DNA"/>
</dbReference>
<feature type="transmembrane region" description="Helical" evidence="1">
    <location>
        <begin position="191"/>
        <end position="214"/>
    </location>
</feature>
<protein>
    <recommendedName>
        <fullName evidence="4">Integral membrane protein</fullName>
    </recommendedName>
</protein>
<dbReference type="STRING" id="1423788.FC78_GL001059"/>
<reference evidence="2 3" key="1">
    <citation type="journal article" date="2015" name="Genome Announc.">
        <title>Expanding the biotechnology potential of lactobacilli through comparative genomics of 213 strains and associated genera.</title>
        <authorList>
            <person name="Sun Z."/>
            <person name="Harris H.M."/>
            <person name="McCann A."/>
            <person name="Guo C."/>
            <person name="Argimon S."/>
            <person name="Zhang W."/>
            <person name="Yang X."/>
            <person name="Jeffery I.B."/>
            <person name="Cooney J.C."/>
            <person name="Kagawa T.F."/>
            <person name="Liu W."/>
            <person name="Song Y."/>
            <person name="Salvetti E."/>
            <person name="Wrobel A."/>
            <person name="Rasinkangas P."/>
            <person name="Parkhill J."/>
            <person name="Rea M.C."/>
            <person name="O'Sullivan O."/>
            <person name="Ritari J."/>
            <person name="Douillard F.P."/>
            <person name="Paul Ross R."/>
            <person name="Yang R."/>
            <person name="Briner A.E."/>
            <person name="Felis G.E."/>
            <person name="de Vos W.M."/>
            <person name="Barrangou R."/>
            <person name="Klaenhammer T.R."/>
            <person name="Caufield P.W."/>
            <person name="Cui Y."/>
            <person name="Zhang H."/>
            <person name="O'Toole P.W."/>
        </authorList>
    </citation>
    <scope>NUCLEOTIDE SEQUENCE [LARGE SCALE GENOMIC DNA]</scope>
    <source>
        <strain evidence="2 3">DSM 19674</strain>
    </source>
</reference>
<feature type="transmembrane region" description="Helical" evidence="1">
    <location>
        <begin position="128"/>
        <end position="147"/>
    </location>
</feature>
<feature type="transmembrane region" description="Helical" evidence="1">
    <location>
        <begin position="97"/>
        <end position="116"/>
    </location>
</feature>
<feature type="transmembrane region" description="Helical" evidence="1">
    <location>
        <begin position="250"/>
        <end position="269"/>
    </location>
</feature>
<dbReference type="SUPFAM" id="SSF158560">
    <property type="entry name" value="BH3980-like"/>
    <property type="match status" value="1"/>
</dbReference>
<dbReference type="OrthoDB" id="1655249at2"/>